<name>A0A955RQG6_UNCKA</name>
<evidence type="ECO:0000313" key="4">
    <source>
        <dbReference type="EMBL" id="MCA9390400.1"/>
    </source>
</evidence>
<dbReference type="AlphaFoldDB" id="A0A955RQG6"/>
<sequence>MANDKKHILIVEDENPMARVLSMKLQQEGFEATIVGDGEAGIKSLEKDQYDLILLDILMPKVDGFSFLQKAKDMGNTVPIVVITNLSQQGDMHRAEELGAAKYLIKTDVNLNQIIDTVRETLED</sequence>
<dbReference type="InterPro" id="IPR001789">
    <property type="entry name" value="Sig_transdc_resp-reg_receiver"/>
</dbReference>
<dbReference type="InterPro" id="IPR011006">
    <property type="entry name" value="CheY-like_superfamily"/>
</dbReference>
<dbReference type="InterPro" id="IPR050595">
    <property type="entry name" value="Bact_response_regulator"/>
</dbReference>
<accession>A0A955RQG6</accession>
<dbReference type="Gene3D" id="3.40.50.2300">
    <property type="match status" value="1"/>
</dbReference>
<feature type="modified residue" description="4-aspartylphosphate" evidence="2">
    <location>
        <position position="56"/>
    </location>
</feature>
<dbReference type="PANTHER" id="PTHR44591:SF3">
    <property type="entry name" value="RESPONSE REGULATORY DOMAIN-CONTAINING PROTEIN"/>
    <property type="match status" value="1"/>
</dbReference>
<dbReference type="Proteomes" id="UP000701698">
    <property type="component" value="Unassembled WGS sequence"/>
</dbReference>
<dbReference type="EMBL" id="JAGQKX010000086">
    <property type="protein sequence ID" value="MCA9390400.1"/>
    <property type="molecule type" value="Genomic_DNA"/>
</dbReference>
<evidence type="ECO:0000313" key="5">
    <source>
        <dbReference type="Proteomes" id="UP000701698"/>
    </source>
</evidence>
<reference evidence="4" key="2">
    <citation type="journal article" date="2021" name="Microbiome">
        <title>Successional dynamics and alternative stable states in a saline activated sludge microbial community over 9 years.</title>
        <authorList>
            <person name="Wang Y."/>
            <person name="Ye J."/>
            <person name="Ju F."/>
            <person name="Liu L."/>
            <person name="Boyd J.A."/>
            <person name="Deng Y."/>
            <person name="Parks D.H."/>
            <person name="Jiang X."/>
            <person name="Yin X."/>
            <person name="Woodcroft B.J."/>
            <person name="Tyson G.W."/>
            <person name="Hugenholtz P."/>
            <person name="Polz M.F."/>
            <person name="Zhang T."/>
        </authorList>
    </citation>
    <scope>NUCLEOTIDE SEQUENCE</scope>
    <source>
        <strain evidence="4">HKST-UBA01</strain>
    </source>
</reference>
<dbReference type="PANTHER" id="PTHR44591">
    <property type="entry name" value="STRESS RESPONSE REGULATOR PROTEIN 1"/>
    <property type="match status" value="1"/>
</dbReference>
<dbReference type="PROSITE" id="PS50110">
    <property type="entry name" value="RESPONSE_REGULATORY"/>
    <property type="match status" value="1"/>
</dbReference>
<dbReference type="CDD" id="cd17574">
    <property type="entry name" value="REC_OmpR"/>
    <property type="match status" value="1"/>
</dbReference>
<dbReference type="SUPFAM" id="SSF52172">
    <property type="entry name" value="CheY-like"/>
    <property type="match status" value="1"/>
</dbReference>
<reference evidence="4" key="1">
    <citation type="submission" date="2020-04" db="EMBL/GenBank/DDBJ databases">
        <authorList>
            <person name="Zhang T."/>
        </authorList>
    </citation>
    <scope>NUCLEOTIDE SEQUENCE</scope>
    <source>
        <strain evidence="4">HKST-UBA01</strain>
    </source>
</reference>
<dbReference type="Pfam" id="PF00072">
    <property type="entry name" value="Response_reg"/>
    <property type="match status" value="1"/>
</dbReference>
<evidence type="ECO:0000259" key="3">
    <source>
        <dbReference type="PROSITE" id="PS50110"/>
    </source>
</evidence>
<organism evidence="4 5">
    <name type="scientific">candidate division WWE3 bacterium</name>
    <dbReference type="NCBI Taxonomy" id="2053526"/>
    <lineage>
        <taxon>Bacteria</taxon>
        <taxon>Katanobacteria</taxon>
    </lineage>
</organism>
<proteinExistence type="predicted"/>
<dbReference type="GO" id="GO:0000160">
    <property type="term" value="P:phosphorelay signal transduction system"/>
    <property type="evidence" value="ECO:0007669"/>
    <property type="project" value="InterPro"/>
</dbReference>
<comment type="caution">
    <text evidence="4">The sequence shown here is derived from an EMBL/GenBank/DDBJ whole genome shotgun (WGS) entry which is preliminary data.</text>
</comment>
<protein>
    <submittedName>
        <fullName evidence="4">Response regulator</fullName>
    </submittedName>
</protein>
<evidence type="ECO:0000256" key="1">
    <source>
        <dbReference type="ARBA" id="ARBA00022553"/>
    </source>
</evidence>
<dbReference type="SMART" id="SM00448">
    <property type="entry name" value="REC"/>
    <property type="match status" value="1"/>
</dbReference>
<gene>
    <name evidence="4" type="ORF">KC571_03270</name>
</gene>
<feature type="domain" description="Response regulatory" evidence="3">
    <location>
        <begin position="7"/>
        <end position="122"/>
    </location>
</feature>
<keyword evidence="1 2" id="KW-0597">Phosphoprotein</keyword>
<evidence type="ECO:0000256" key="2">
    <source>
        <dbReference type="PROSITE-ProRule" id="PRU00169"/>
    </source>
</evidence>